<comment type="caution">
    <text evidence="3">The sequence shown here is derived from an EMBL/GenBank/DDBJ whole genome shotgun (WGS) entry which is preliminary data.</text>
</comment>
<keyword evidence="4" id="KW-1185">Reference proteome</keyword>
<dbReference type="GO" id="GO:0003723">
    <property type="term" value="F:RNA binding"/>
    <property type="evidence" value="ECO:0007669"/>
    <property type="project" value="UniProtKB-KW"/>
</dbReference>
<accession>A0A9Q3DQ43</accession>
<dbReference type="EMBL" id="AVOT02018593">
    <property type="protein sequence ID" value="MBW0505608.1"/>
    <property type="molecule type" value="Genomic_DNA"/>
</dbReference>
<dbReference type="Pfam" id="PF24626">
    <property type="entry name" value="SH3_Tf2-1"/>
    <property type="match status" value="1"/>
</dbReference>
<dbReference type="GO" id="GO:0005634">
    <property type="term" value="C:nucleus"/>
    <property type="evidence" value="ECO:0007669"/>
    <property type="project" value="UniProtKB-ARBA"/>
</dbReference>
<organism evidence="3 4">
    <name type="scientific">Austropuccinia psidii MF-1</name>
    <dbReference type="NCBI Taxonomy" id="1389203"/>
    <lineage>
        <taxon>Eukaryota</taxon>
        <taxon>Fungi</taxon>
        <taxon>Dikarya</taxon>
        <taxon>Basidiomycota</taxon>
        <taxon>Pucciniomycotina</taxon>
        <taxon>Pucciniomycetes</taxon>
        <taxon>Pucciniales</taxon>
        <taxon>Sphaerophragmiaceae</taxon>
        <taxon>Austropuccinia</taxon>
    </lineage>
</organism>
<gene>
    <name evidence="3" type="ORF">O181_045323</name>
</gene>
<evidence type="ECO:0000313" key="4">
    <source>
        <dbReference type="Proteomes" id="UP000765509"/>
    </source>
</evidence>
<dbReference type="AlphaFoldDB" id="A0A9Q3DQ43"/>
<feature type="domain" description="Integrase catalytic" evidence="2">
    <location>
        <begin position="1"/>
        <end position="66"/>
    </location>
</feature>
<dbReference type="Proteomes" id="UP000765509">
    <property type="component" value="Unassembled WGS sequence"/>
</dbReference>
<dbReference type="InterPro" id="IPR056924">
    <property type="entry name" value="SH3_Tf2-1"/>
</dbReference>
<evidence type="ECO:0000256" key="1">
    <source>
        <dbReference type="ARBA" id="ARBA00022884"/>
    </source>
</evidence>
<dbReference type="SUPFAM" id="SSF53098">
    <property type="entry name" value="Ribonuclease H-like"/>
    <property type="match status" value="1"/>
</dbReference>
<name>A0A9Q3DQ43_9BASI</name>
<protein>
    <recommendedName>
        <fullName evidence="2">Integrase catalytic domain-containing protein</fullName>
    </recommendedName>
</protein>
<dbReference type="InterPro" id="IPR036397">
    <property type="entry name" value="RNaseH_sf"/>
</dbReference>
<dbReference type="InterPro" id="IPR001584">
    <property type="entry name" value="Integrase_cat-core"/>
</dbReference>
<dbReference type="PANTHER" id="PTHR37984">
    <property type="entry name" value="PROTEIN CBG26694"/>
    <property type="match status" value="1"/>
</dbReference>
<evidence type="ECO:0000313" key="3">
    <source>
        <dbReference type="EMBL" id="MBW0505608.1"/>
    </source>
</evidence>
<keyword evidence="1" id="KW-0694">RNA-binding</keyword>
<dbReference type="InterPro" id="IPR050951">
    <property type="entry name" value="Retrovirus_Pol_polyprotein"/>
</dbReference>
<reference evidence="3" key="1">
    <citation type="submission" date="2021-03" db="EMBL/GenBank/DDBJ databases">
        <title>Draft genome sequence of rust myrtle Austropuccinia psidii MF-1, a brazilian biotype.</title>
        <authorList>
            <person name="Quecine M.C."/>
            <person name="Pachon D.M.R."/>
            <person name="Bonatelli M.L."/>
            <person name="Correr F.H."/>
            <person name="Franceschini L.M."/>
            <person name="Leite T.F."/>
            <person name="Margarido G.R.A."/>
            <person name="Almeida C.A."/>
            <person name="Ferrarezi J.A."/>
            <person name="Labate C.A."/>
        </authorList>
    </citation>
    <scope>NUCLEOTIDE SEQUENCE</scope>
    <source>
        <strain evidence="3">MF-1</strain>
    </source>
</reference>
<dbReference type="GO" id="GO:0015074">
    <property type="term" value="P:DNA integration"/>
    <property type="evidence" value="ECO:0007669"/>
    <property type="project" value="InterPro"/>
</dbReference>
<dbReference type="PANTHER" id="PTHR37984:SF15">
    <property type="entry name" value="INTEGRASE CATALYTIC DOMAIN-CONTAINING PROTEIN"/>
    <property type="match status" value="1"/>
</dbReference>
<dbReference type="Gene3D" id="3.30.420.10">
    <property type="entry name" value="Ribonuclease H-like superfamily/Ribonuclease H"/>
    <property type="match status" value="1"/>
</dbReference>
<proteinExistence type="predicted"/>
<sequence length="166" mass="19552">MSTAYHPETDGQAERVHKILEKYLWMYISYHQDDWNTWLPLSEFSYNNSDHPSTKKLPFFTVYGRDRQFDSVHITQDTPAGKLPTKVQSLPQDFKRELEVSINRFKRYADKSGESPPNFNPGYMLWLSSKNIKSTSPTKKLSSRWLGPFQILKKVHTHAYHLKLLF</sequence>
<dbReference type="PROSITE" id="PS50994">
    <property type="entry name" value="INTEGRASE"/>
    <property type="match status" value="1"/>
</dbReference>
<dbReference type="OrthoDB" id="2273864at2759"/>
<evidence type="ECO:0000259" key="2">
    <source>
        <dbReference type="PROSITE" id="PS50994"/>
    </source>
</evidence>
<dbReference type="InterPro" id="IPR012337">
    <property type="entry name" value="RNaseH-like_sf"/>
</dbReference>